<evidence type="ECO:0000313" key="1">
    <source>
        <dbReference type="EMBL" id="MDQ1110076.1"/>
    </source>
</evidence>
<proteinExistence type="predicted"/>
<reference evidence="1" key="1">
    <citation type="submission" date="2023-07" db="EMBL/GenBank/DDBJ databases">
        <title>Functional and genomic diversity of the sorghum phyllosphere microbiome.</title>
        <authorList>
            <person name="Shade A."/>
        </authorList>
    </citation>
    <scope>NUCLEOTIDE SEQUENCE</scope>
    <source>
        <strain evidence="1">SORGH_AS_0457</strain>
    </source>
</reference>
<accession>A0AAP5AL48</accession>
<sequence length="120" mass="13964">MSPDYQIPGRVPEDGVPREAVSDYWRERFSAEPYYDSDLAFEDYEPAYYLGYSSRHARTRADEMIDAYEQVEAELESRWAREQATSKLTWAQARNAVRRGWDESTALHQSHLDKGVPRGT</sequence>
<organism evidence="1 2">
    <name type="scientific">Stenotrophomonas rhizophila</name>
    <dbReference type="NCBI Taxonomy" id="216778"/>
    <lineage>
        <taxon>Bacteria</taxon>
        <taxon>Pseudomonadati</taxon>
        <taxon>Pseudomonadota</taxon>
        <taxon>Gammaproteobacteria</taxon>
        <taxon>Lysobacterales</taxon>
        <taxon>Lysobacteraceae</taxon>
        <taxon>Stenotrophomonas</taxon>
    </lineage>
</organism>
<comment type="caution">
    <text evidence="1">The sequence shown here is derived from an EMBL/GenBank/DDBJ whole genome shotgun (WGS) entry which is preliminary data.</text>
</comment>
<dbReference type="EMBL" id="JAUTAS010000001">
    <property type="protein sequence ID" value="MDQ1110076.1"/>
    <property type="molecule type" value="Genomic_DNA"/>
</dbReference>
<dbReference type="KEGG" id="srh:BAY15_0548"/>
<dbReference type="RefSeq" id="WP_068848783.1">
    <property type="nucleotide sequence ID" value="NZ_CP016294.1"/>
</dbReference>
<dbReference type="AlphaFoldDB" id="A0AAP5AL48"/>
<gene>
    <name evidence="1" type="ORF">QE424_003235</name>
</gene>
<evidence type="ECO:0000313" key="2">
    <source>
        <dbReference type="Proteomes" id="UP001226084"/>
    </source>
</evidence>
<name>A0AAP5AL48_9GAMM</name>
<dbReference type="Proteomes" id="UP001226084">
    <property type="component" value="Unassembled WGS sequence"/>
</dbReference>
<protein>
    <submittedName>
        <fullName evidence="1">Uncharacterized protein</fullName>
    </submittedName>
</protein>